<dbReference type="RefSeq" id="WP_208178307.1">
    <property type="nucleotide sequence ID" value="NZ_JAGETZ010000018.1"/>
</dbReference>
<dbReference type="EMBL" id="JAGETZ010000018">
    <property type="protein sequence ID" value="MBO2012572.1"/>
    <property type="molecule type" value="Genomic_DNA"/>
</dbReference>
<sequence>MQFFFPYFQLEGTTPLARLFNAYLEELQTHAVAIDPGLVTMHELHMGLFKSANGPVGQMTSLAEEYLSLSILQGSLKAIHKQVLGAVETLEQFFSQYAGNLTHYAVANRLASIERDGSNDDSDFVGLPDTQEGQVWAVAYKDDSESLAPYSLKADLRQFFGEEGTRGEFLGRSDAADFYPWTEAVAQASEFSTRNLFAHTGVEVPFSRLDADGNQQTLQLADHIEDEINQDIRNGTLVEHFNHALNLLSEAARRFHAMAESAEDSTPYRGILALLKEVRDLDFLE</sequence>
<reference evidence="1 2" key="1">
    <citation type="submission" date="2021-03" db="EMBL/GenBank/DDBJ databases">
        <authorList>
            <person name="Kim M.K."/>
        </authorList>
    </citation>
    <scope>NUCLEOTIDE SEQUENCE [LARGE SCALE GENOMIC DNA]</scope>
    <source>
        <strain evidence="1 2">BT442</strain>
    </source>
</reference>
<gene>
    <name evidence="1" type="ORF">J4E00_26155</name>
</gene>
<accession>A0ABS3QMZ4</accession>
<evidence type="ECO:0000313" key="1">
    <source>
        <dbReference type="EMBL" id="MBO2012572.1"/>
    </source>
</evidence>
<name>A0ABS3QMZ4_9BACT</name>
<proteinExistence type="predicted"/>
<evidence type="ECO:0000313" key="2">
    <source>
        <dbReference type="Proteomes" id="UP000664369"/>
    </source>
</evidence>
<protein>
    <submittedName>
        <fullName evidence="1">Uncharacterized protein</fullName>
    </submittedName>
</protein>
<comment type="caution">
    <text evidence="1">The sequence shown here is derived from an EMBL/GenBank/DDBJ whole genome shotgun (WGS) entry which is preliminary data.</text>
</comment>
<keyword evidence="2" id="KW-1185">Reference proteome</keyword>
<dbReference type="Proteomes" id="UP000664369">
    <property type="component" value="Unassembled WGS sequence"/>
</dbReference>
<organism evidence="1 2">
    <name type="scientific">Hymenobacter negativus</name>
    <dbReference type="NCBI Taxonomy" id="2795026"/>
    <lineage>
        <taxon>Bacteria</taxon>
        <taxon>Pseudomonadati</taxon>
        <taxon>Bacteroidota</taxon>
        <taxon>Cytophagia</taxon>
        <taxon>Cytophagales</taxon>
        <taxon>Hymenobacteraceae</taxon>
        <taxon>Hymenobacter</taxon>
    </lineage>
</organism>